<dbReference type="AlphaFoldDB" id="A0A7J3SK85"/>
<protein>
    <submittedName>
        <fullName evidence="1">Uncharacterized protein</fullName>
    </submittedName>
</protein>
<gene>
    <name evidence="1" type="ORF">ENW83_01800</name>
</gene>
<dbReference type="EMBL" id="DTLS01000049">
    <property type="protein sequence ID" value="HGZ59927.1"/>
    <property type="molecule type" value="Genomic_DNA"/>
</dbReference>
<comment type="caution">
    <text evidence="1">The sequence shown here is derived from an EMBL/GenBank/DDBJ whole genome shotgun (WGS) entry which is preliminary data.</text>
</comment>
<organism evidence="1">
    <name type="scientific">Fervidicoccus fontis</name>
    <dbReference type="NCBI Taxonomy" id="683846"/>
    <lineage>
        <taxon>Archaea</taxon>
        <taxon>Thermoproteota</taxon>
        <taxon>Thermoprotei</taxon>
        <taxon>Fervidicoccales</taxon>
        <taxon>Fervidicoccaceae</taxon>
        <taxon>Fervidicoccus</taxon>
    </lineage>
</organism>
<sequence>MSKIRITVAPKLLDAGSTTTKRIHYMGGSLTTLTAPQMTDVIPNRWGEPPPFRAKRRSGICQSCIHCLGTTVVRIILIIKSD</sequence>
<reference evidence="1" key="1">
    <citation type="journal article" date="2020" name="mSystems">
        <title>Genome- and Community-Level Interaction Insights into Carbon Utilization and Element Cycling Functions of Hydrothermarchaeota in Hydrothermal Sediment.</title>
        <authorList>
            <person name="Zhou Z."/>
            <person name="Liu Y."/>
            <person name="Xu W."/>
            <person name="Pan J."/>
            <person name="Luo Z.H."/>
            <person name="Li M."/>
        </authorList>
    </citation>
    <scope>NUCLEOTIDE SEQUENCE [LARGE SCALE GENOMIC DNA]</scope>
    <source>
        <strain evidence="1">SpSt-885</strain>
    </source>
</reference>
<proteinExistence type="predicted"/>
<evidence type="ECO:0000313" key="1">
    <source>
        <dbReference type="EMBL" id="HGZ59927.1"/>
    </source>
</evidence>
<name>A0A7J3SK85_9CREN</name>
<accession>A0A7J3SK85</accession>